<evidence type="ECO:0000256" key="7">
    <source>
        <dbReference type="ARBA" id="ARBA00022519"/>
    </source>
</evidence>
<evidence type="ECO:0000256" key="5">
    <source>
        <dbReference type="ARBA" id="ARBA00022448"/>
    </source>
</evidence>
<evidence type="ECO:0000256" key="8">
    <source>
        <dbReference type="ARBA" id="ARBA00022692"/>
    </source>
</evidence>
<proteinExistence type="inferred from homology"/>
<dbReference type="InterPro" id="IPR003544">
    <property type="entry name" value="Cyt_c_biogenesis_CcmB"/>
</dbReference>
<organism evidence="13 14">
    <name type="scientific">Pendulispora albinea</name>
    <dbReference type="NCBI Taxonomy" id="2741071"/>
    <lineage>
        <taxon>Bacteria</taxon>
        <taxon>Pseudomonadati</taxon>
        <taxon>Myxococcota</taxon>
        <taxon>Myxococcia</taxon>
        <taxon>Myxococcales</taxon>
        <taxon>Sorangiineae</taxon>
        <taxon>Pendulisporaceae</taxon>
        <taxon>Pendulispora</taxon>
    </lineage>
</organism>
<feature type="transmembrane region" description="Helical" evidence="12">
    <location>
        <begin position="212"/>
        <end position="235"/>
    </location>
</feature>
<evidence type="ECO:0000313" key="13">
    <source>
        <dbReference type="EMBL" id="WXB16367.1"/>
    </source>
</evidence>
<keyword evidence="7" id="KW-0997">Cell inner membrane</keyword>
<keyword evidence="8 12" id="KW-0812">Transmembrane</keyword>
<evidence type="ECO:0000256" key="4">
    <source>
        <dbReference type="ARBA" id="ARBA00016452"/>
    </source>
</evidence>
<dbReference type="Pfam" id="PF03379">
    <property type="entry name" value="CcmB"/>
    <property type="match status" value="1"/>
</dbReference>
<evidence type="ECO:0000256" key="12">
    <source>
        <dbReference type="SAM" id="Phobius"/>
    </source>
</evidence>
<keyword evidence="11 12" id="KW-0472">Membrane</keyword>
<dbReference type="Proteomes" id="UP001370348">
    <property type="component" value="Chromosome"/>
</dbReference>
<keyword evidence="14" id="KW-1185">Reference proteome</keyword>
<dbReference type="RefSeq" id="WP_394825991.1">
    <property type="nucleotide sequence ID" value="NZ_CP089984.1"/>
</dbReference>
<comment type="similarity">
    <text evidence="3">Belongs to the CcmB/CycW/HelB family.</text>
</comment>
<comment type="function">
    <text evidence="1">Required for the export of heme to the periplasm for the biogenesis of c-type cytochromes.</text>
</comment>
<evidence type="ECO:0000256" key="3">
    <source>
        <dbReference type="ARBA" id="ARBA00010544"/>
    </source>
</evidence>
<protein>
    <recommendedName>
        <fullName evidence="4">Heme exporter protein B</fullName>
    </recommendedName>
</protein>
<name>A0ABZ2M066_9BACT</name>
<evidence type="ECO:0000256" key="11">
    <source>
        <dbReference type="ARBA" id="ARBA00023136"/>
    </source>
</evidence>
<dbReference type="PRINTS" id="PR01414">
    <property type="entry name" value="CCMBBIOGNSIS"/>
</dbReference>
<keyword evidence="10 12" id="KW-1133">Transmembrane helix</keyword>
<feature type="transmembrane region" description="Helical" evidence="12">
    <location>
        <begin position="113"/>
        <end position="137"/>
    </location>
</feature>
<evidence type="ECO:0000256" key="1">
    <source>
        <dbReference type="ARBA" id="ARBA00002442"/>
    </source>
</evidence>
<dbReference type="InterPro" id="IPR026031">
    <property type="entry name" value="Cyt_c_CcmB_bac"/>
</dbReference>
<dbReference type="EMBL" id="CP089984">
    <property type="protein sequence ID" value="WXB16367.1"/>
    <property type="molecule type" value="Genomic_DNA"/>
</dbReference>
<evidence type="ECO:0000256" key="2">
    <source>
        <dbReference type="ARBA" id="ARBA00004429"/>
    </source>
</evidence>
<dbReference type="PIRSF" id="PIRSF002764">
    <property type="entry name" value="CcmB"/>
    <property type="match status" value="1"/>
</dbReference>
<dbReference type="PANTHER" id="PTHR30070:SF1">
    <property type="entry name" value="CYTOCHROME C BIOGENESIS B-RELATED"/>
    <property type="match status" value="1"/>
</dbReference>
<comment type="subcellular location">
    <subcellularLocation>
        <location evidence="2">Cell inner membrane</location>
        <topology evidence="2">Multi-pass membrane protein</topology>
    </subcellularLocation>
</comment>
<evidence type="ECO:0000313" key="14">
    <source>
        <dbReference type="Proteomes" id="UP001370348"/>
    </source>
</evidence>
<gene>
    <name evidence="13" type="ORF">LZC94_03605</name>
</gene>
<evidence type="ECO:0000256" key="10">
    <source>
        <dbReference type="ARBA" id="ARBA00022989"/>
    </source>
</evidence>
<keyword evidence="5" id="KW-0813">Transport</keyword>
<feature type="transmembrane region" description="Helical" evidence="12">
    <location>
        <begin position="64"/>
        <end position="83"/>
    </location>
</feature>
<sequence length="237" mass="24746">MQGQDPIRGNRLPSLLGAAWIVAAKDLRIELRTREIVTTAGFFATLVAIMTSVAFHVGPATASRVAPGAIWLSVAFSSVLALGRTWQREREDGALIGLLVTPISRASLFLGKALGVFAFVLAVELIVVPVVALLFHIDLPDVLAPLSIVLALGTLGVAATGTLFGAMTVRTRARDLVLATVLFPLLSPTLVSGVAATRDILSGLPLSEVNDYLILLGAFDGLAVLGGVTLFGALIDE</sequence>
<feature type="transmembrane region" description="Helical" evidence="12">
    <location>
        <begin position="176"/>
        <end position="197"/>
    </location>
</feature>
<reference evidence="13 14" key="1">
    <citation type="submission" date="2021-12" db="EMBL/GenBank/DDBJ databases">
        <title>Discovery of the Pendulisporaceae a myxobacterial family with distinct sporulation behavior and unique specialized metabolism.</title>
        <authorList>
            <person name="Garcia R."/>
            <person name="Popoff A."/>
            <person name="Bader C.D."/>
            <person name="Loehr J."/>
            <person name="Walesch S."/>
            <person name="Walt C."/>
            <person name="Boldt J."/>
            <person name="Bunk B."/>
            <person name="Haeckl F.J.F.P.J."/>
            <person name="Gunesch A.P."/>
            <person name="Birkelbach J."/>
            <person name="Nuebel U."/>
            <person name="Pietschmann T."/>
            <person name="Bach T."/>
            <person name="Mueller R."/>
        </authorList>
    </citation>
    <scope>NUCLEOTIDE SEQUENCE [LARGE SCALE GENOMIC DNA]</scope>
    <source>
        <strain evidence="13 14">MSr11954</strain>
    </source>
</reference>
<keyword evidence="6" id="KW-1003">Cell membrane</keyword>
<feature type="transmembrane region" description="Helical" evidence="12">
    <location>
        <begin position="36"/>
        <end position="58"/>
    </location>
</feature>
<dbReference type="PANTHER" id="PTHR30070">
    <property type="entry name" value="HEME EXPORTER PROTEIN B"/>
    <property type="match status" value="1"/>
</dbReference>
<accession>A0ABZ2M066</accession>
<keyword evidence="9" id="KW-0201">Cytochrome c-type biogenesis</keyword>
<evidence type="ECO:0000256" key="6">
    <source>
        <dbReference type="ARBA" id="ARBA00022475"/>
    </source>
</evidence>
<feature type="transmembrane region" description="Helical" evidence="12">
    <location>
        <begin position="143"/>
        <end position="164"/>
    </location>
</feature>
<evidence type="ECO:0000256" key="9">
    <source>
        <dbReference type="ARBA" id="ARBA00022748"/>
    </source>
</evidence>